<proteinExistence type="predicted"/>
<organism evidence="1 2">
    <name type="scientific">Portunus trituberculatus</name>
    <name type="common">Swimming crab</name>
    <name type="synonym">Neptunus trituberculatus</name>
    <dbReference type="NCBI Taxonomy" id="210409"/>
    <lineage>
        <taxon>Eukaryota</taxon>
        <taxon>Metazoa</taxon>
        <taxon>Ecdysozoa</taxon>
        <taxon>Arthropoda</taxon>
        <taxon>Crustacea</taxon>
        <taxon>Multicrustacea</taxon>
        <taxon>Malacostraca</taxon>
        <taxon>Eumalacostraca</taxon>
        <taxon>Eucarida</taxon>
        <taxon>Decapoda</taxon>
        <taxon>Pleocyemata</taxon>
        <taxon>Brachyura</taxon>
        <taxon>Eubrachyura</taxon>
        <taxon>Portunoidea</taxon>
        <taxon>Portunidae</taxon>
        <taxon>Portuninae</taxon>
        <taxon>Portunus</taxon>
    </lineage>
</organism>
<dbReference type="Proteomes" id="UP000324222">
    <property type="component" value="Unassembled WGS sequence"/>
</dbReference>
<comment type="caution">
    <text evidence="1">The sequence shown here is derived from an EMBL/GenBank/DDBJ whole genome shotgun (WGS) entry which is preliminary data.</text>
</comment>
<gene>
    <name evidence="1" type="ORF">E2C01_042940</name>
</gene>
<name>A0A5B7FUX7_PORTR</name>
<accession>A0A5B7FUX7</accession>
<protein>
    <submittedName>
        <fullName evidence="1">Uncharacterized protein</fullName>
    </submittedName>
</protein>
<keyword evidence="2" id="KW-1185">Reference proteome</keyword>
<sequence length="114" mass="12702">MVGHFYMTQRTLYQEGEPRYTNAGSRNNLRLGSKKLSGHEMKIPKEYFLMSLTPIKSFQLSVRCRVAASTIGGDHLSPWRKTAQGGHSAAPVIGFSFPLPTTQGTDQRLGTRFV</sequence>
<reference evidence="1 2" key="1">
    <citation type="submission" date="2019-05" db="EMBL/GenBank/DDBJ databases">
        <title>Another draft genome of Portunus trituberculatus and its Hox gene families provides insights of decapod evolution.</title>
        <authorList>
            <person name="Jeong J.-H."/>
            <person name="Song I."/>
            <person name="Kim S."/>
            <person name="Choi T."/>
            <person name="Kim D."/>
            <person name="Ryu S."/>
            <person name="Kim W."/>
        </authorList>
    </citation>
    <scope>NUCLEOTIDE SEQUENCE [LARGE SCALE GENOMIC DNA]</scope>
    <source>
        <tissue evidence="1">Muscle</tissue>
    </source>
</reference>
<dbReference type="EMBL" id="VSRR010008697">
    <property type="protein sequence ID" value="MPC49145.1"/>
    <property type="molecule type" value="Genomic_DNA"/>
</dbReference>
<evidence type="ECO:0000313" key="1">
    <source>
        <dbReference type="EMBL" id="MPC49145.1"/>
    </source>
</evidence>
<evidence type="ECO:0000313" key="2">
    <source>
        <dbReference type="Proteomes" id="UP000324222"/>
    </source>
</evidence>
<dbReference type="AlphaFoldDB" id="A0A5B7FUX7"/>